<gene>
    <name evidence="1" type="ORF">D187_003472</name>
</gene>
<name>S9P3T4_CYSF2</name>
<protein>
    <submittedName>
        <fullName evidence="1">Uncharacterized protein</fullName>
    </submittedName>
</protein>
<organism evidence="1 2">
    <name type="scientific">Cystobacter fuscus (strain ATCC 25194 / DSM 2262 / NBRC 100088 / M29)</name>
    <dbReference type="NCBI Taxonomy" id="1242864"/>
    <lineage>
        <taxon>Bacteria</taxon>
        <taxon>Pseudomonadati</taxon>
        <taxon>Myxococcota</taxon>
        <taxon>Myxococcia</taxon>
        <taxon>Myxococcales</taxon>
        <taxon>Cystobacterineae</taxon>
        <taxon>Archangiaceae</taxon>
        <taxon>Cystobacter</taxon>
    </lineage>
</organism>
<keyword evidence="2" id="KW-1185">Reference proteome</keyword>
<dbReference type="AlphaFoldDB" id="S9P3T4"/>
<reference evidence="1" key="1">
    <citation type="submission" date="2013-05" db="EMBL/GenBank/DDBJ databases">
        <title>Genome assembly of Cystobacter fuscus DSM 2262.</title>
        <authorList>
            <person name="Sharma G."/>
            <person name="Khatri I."/>
            <person name="Kaur C."/>
            <person name="Mayilraj S."/>
            <person name="Subramanian S."/>
        </authorList>
    </citation>
    <scope>NUCLEOTIDE SEQUENCE [LARGE SCALE GENOMIC DNA]</scope>
    <source>
        <strain evidence="1">DSM 2262</strain>
    </source>
</reference>
<dbReference type="EMBL" id="ANAH02000020">
    <property type="protein sequence ID" value="EPX59095.1"/>
    <property type="molecule type" value="Genomic_DNA"/>
</dbReference>
<evidence type="ECO:0000313" key="2">
    <source>
        <dbReference type="Proteomes" id="UP000011682"/>
    </source>
</evidence>
<comment type="caution">
    <text evidence="1">The sequence shown here is derived from an EMBL/GenBank/DDBJ whole genome shotgun (WGS) entry which is preliminary data.</text>
</comment>
<evidence type="ECO:0000313" key="1">
    <source>
        <dbReference type="EMBL" id="EPX59095.1"/>
    </source>
</evidence>
<accession>S9P3T4</accession>
<sequence length="47" mass="5415">MLPDGRKYLVFIVLGDRDGRIAVEDGFQAGAFILNWNVPVRAVWRWP</sequence>
<proteinExistence type="predicted"/>
<dbReference type="Proteomes" id="UP000011682">
    <property type="component" value="Unassembled WGS sequence"/>
</dbReference>